<proteinExistence type="predicted"/>
<gene>
    <name evidence="1" type="ORF">CRENBAI_006470</name>
</gene>
<comment type="caution">
    <text evidence="1">The sequence shown here is derived from an EMBL/GenBank/DDBJ whole genome shotgun (WGS) entry which is preliminary data.</text>
</comment>
<dbReference type="AlphaFoldDB" id="A0AAV9S7Z3"/>
<evidence type="ECO:0000313" key="2">
    <source>
        <dbReference type="Proteomes" id="UP001311232"/>
    </source>
</evidence>
<sequence>MCSKISAGICETNYFSLSWPRLCISKDRNHSVLLTGSRFHSDLIKRSVYDSLCHPTCPHHLTSSLTCAAALPVITVLLPAAPSMEERMPLFVREKIRGVGGIKPCLNLLLTCRLHLLMCWTDS</sequence>
<evidence type="ECO:0000313" key="1">
    <source>
        <dbReference type="EMBL" id="KAK5617415.1"/>
    </source>
</evidence>
<accession>A0AAV9S7Z3</accession>
<reference evidence="1 2" key="1">
    <citation type="submission" date="2021-06" db="EMBL/GenBank/DDBJ databases">
        <authorList>
            <person name="Palmer J.M."/>
        </authorList>
    </citation>
    <scope>NUCLEOTIDE SEQUENCE [LARGE SCALE GENOMIC DNA]</scope>
    <source>
        <strain evidence="1 2">MEX-2019</strain>
        <tissue evidence="1">Muscle</tissue>
    </source>
</reference>
<dbReference type="EMBL" id="JAHHUM010000725">
    <property type="protein sequence ID" value="KAK5617415.1"/>
    <property type="molecule type" value="Genomic_DNA"/>
</dbReference>
<name>A0AAV9S7Z3_9TELE</name>
<organism evidence="1 2">
    <name type="scientific">Crenichthys baileyi</name>
    <name type="common">White River springfish</name>
    <dbReference type="NCBI Taxonomy" id="28760"/>
    <lineage>
        <taxon>Eukaryota</taxon>
        <taxon>Metazoa</taxon>
        <taxon>Chordata</taxon>
        <taxon>Craniata</taxon>
        <taxon>Vertebrata</taxon>
        <taxon>Euteleostomi</taxon>
        <taxon>Actinopterygii</taxon>
        <taxon>Neopterygii</taxon>
        <taxon>Teleostei</taxon>
        <taxon>Neoteleostei</taxon>
        <taxon>Acanthomorphata</taxon>
        <taxon>Ovalentaria</taxon>
        <taxon>Atherinomorphae</taxon>
        <taxon>Cyprinodontiformes</taxon>
        <taxon>Goodeidae</taxon>
        <taxon>Crenichthys</taxon>
    </lineage>
</organism>
<protein>
    <submittedName>
        <fullName evidence="1">Uncharacterized protein</fullName>
    </submittedName>
</protein>
<dbReference type="Proteomes" id="UP001311232">
    <property type="component" value="Unassembled WGS sequence"/>
</dbReference>
<keyword evidence="2" id="KW-1185">Reference proteome</keyword>